<feature type="compositionally biased region" description="Pro residues" evidence="1">
    <location>
        <begin position="35"/>
        <end position="60"/>
    </location>
</feature>
<keyword evidence="2" id="KW-0732">Signal</keyword>
<dbReference type="GeneID" id="17304691"/>
<reference evidence="5" key="2">
    <citation type="submission" date="2012-11" db="EMBL/GenBank/DDBJ databases">
        <authorList>
            <person name="Kuo A."/>
            <person name="Curtis B.A."/>
            <person name="Tanifuji G."/>
            <person name="Burki F."/>
            <person name="Gruber A."/>
            <person name="Irimia M."/>
            <person name="Maruyama S."/>
            <person name="Arias M.C."/>
            <person name="Ball S.G."/>
            <person name="Gile G.H."/>
            <person name="Hirakawa Y."/>
            <person name="Hopkins J.F."/>
            <person name="Rensing S.A."/>
            <person name="Schmutz J."/>
            <person name="Symeonidi A."/>
            <person name="Elias M."/>
            <person name="Eveleigh R.J."/>
            <person name="Herman E.K."/>
            <person name="Klute M.J."/>
            <person name="Nakayama T."/>
            <person name="Obornik M."/>
            <person name="Reyes-Prieto A."/>
            <person name="Armbrust E.V."/>
            <person name="Aves S.J."/>
            <person name="Beiko R.G."/>
            <person name="Coutinho P."/>
            <person name="Dacks J.B."/>
            <person name="Durnford D.G."/>
            <person name="Fast N.M."/>
            <person name="Green B.R."/>
            <person name="Grisdale C."/>
            <person name="Hempe F."/>
            <person name="Henrissat B."/>
            <person name="Hoppner M.P."/>
            <person name="Ishida K.-I."/>
            <person name="Kim E."/>
            <person name="Koreny L."/>
            <person name="Kroth P.G."/>
            <person name="Liu Y."/>
            <person name="Malik S.-B."/>
            <person name="Maier U.G."/>
            <person name="McRose D."/>
            <person name="Mock T."/>
            <person name="Neilson J.A."/>
            <person name="Onodera N.T."/>
            <person name="Poole A.M."/>
            <person name="Pritham E.J."/>
            <person name="Richards T.A."/>
            <person name="Rocap G."/>
            <person name="Roy S.W."/>
            <person name="Sarai C."/>
            <person name="Schaack S."/>
            <person name="Shirato S."/>
            <person name="Slamovits C.H."/>
            <person name="Spencer D.F."/>
            <person name="Suzuki S."/>
            <person name="Worden A.Z."/>
            <person name="Zauner S."/>
            <person name="Barry K."/>
            <person name="Bell C."/>
            <person name="Bharti A.K."/>
            <person name="Crow J.A."/>
            <person name="Grimwood J."/>
            <person name="Kramer R."/>
            <person name="Lindquist E."/>
            <person name="Lucas S."/>
            <person name="Salamov A."/>
            <person name="McFadden G.I."/>
            <person name="Lane C.E."/>
            <person name="Keeling P.J."/>
            <person name="Gray M.W."/>
            <person name="Grigoriev I.V."/>
            <person name="Archibald J.M."/>
        </authorList>
    </citation>
    <scope>NUCLEOTIDE SEQUENCE</scope>
    <source>
        <strain evidence="5">CCMP2712</strain>
    </source>
</reference>
<feature type="region of interest" description="Disordered" evidence="1">
    <location>
        <begin position="139"/>
        <end position="200"/>
    </location>
</feature>
<dbReference type="AlphaFoldDB" id="L1JIR0"/>
<gene>
    <name evidence="3" type="ORF">GUITHDRAFT_69016</name>
</gene>
<proteinExistence type="predicted"/>
<dbReference type="HOGENOM" id="CLU_1368516_0_0_1"/>
<accession>L1JIR0</accession>
<dbReference type="OMA" id="ATHEYQL"/>
<dbReference type="RefSeq" id="XP_005835019.1">
    <property type="nucleotide sequence ID" value="XM_005834962.1"/>
</dbReference>
<sequence length="200" mass="21818">MIIESFLALLFFPCPRLRLPLPPHPSPPHRCQSSRPPPPPPQSPGPRPTPPVTPATPHPCPGTGAVRHRSRAGELGPAAGTLVVSSSPKASDVTVGASAPLWMFPPSEYRSGHAGPWALLRRRRHRGEQWIKRRHRIYWQKVKSASSKTKQEQAKPPGTQSTARSCTNTHKTQARKEPALLAPRRGSASPSATQPRRQAA</sequence>
<dbReference type="EnsemblProtists" id="EKX48039">
    <property type="protein sequence ID" value="EKX48039"/>
    <property type="gene ID" value="GUITHDRAFT_69016"/>
</dbReference>
<dbReference type="EMBL" id="JH992987">
    <property type="protein sequence ID" value="EKX48039.1"/>
    <property type="molecule type" value="Genomic_DNA"/>
</dbReference>
<feature type="compositionally biased region" description="Polar residues" evidence="1">
    <location>
        <begin position="158"/>
        <end position="171"/>
    </location>
</feature>
<name>L1JIR0_GUITC</name>
<feature type="region of interest" description="Disordered" evidence="1">
    <location>
        <begin position="23"/>
        <end position="71"/>
    </location>
</feature>
<evidence type="ECO:0000313" key="3">
    <source>
        <dbReference type="EMBL" id="EKX48039.1"/>
    </source>
</evidence>
<dbReference type="Proteomes" id="UP000011087">
    <property type="component" value="Unassembled WGS sequence"/>
</dbReference>
<dbReference type="KEGG" id="gtt:GUITHDRAFT_69016"/>
<reference evidence="4" key="3">
    <citation type="submission" date="2016-03" db="UniProtKB">
        <authorList>
            <consortium name="EnsemblProtists"/>
        </authorList>
    </citation>
    <scope>IDENTIFICATION</scope>
</reference>
<evidence type="ECO:0000313" key="4">
    <source>
        <dbReference type="EnsemblProtists" id="EKX48039"/>
    </source>
</evidence>
<feature type="signal peptide" evidence="2">
    <location>
        <begin position="1"/>
        <end position="18"/>
    </location>
</feature>
<dbReference type="PaxDb" id="55529-EKX48039"/>
<evidence type="ECO:0000256" key="1">
    <source>
        <dbReference type="SAM" id="MobiDB-lite"/>
    </source>
</evidence>
<organism evidence="3">
    <name type="scientific">Guillardia theta (strain CCMP2712)</name>
    <name type="common">Cryptophyte</name>
    <dbReference type="NCBI Taxonomy" id="905079"/>
    <lineage>
        <taxon>Eukaryota</taxon>
        <taxon>Cryptophyceae</taxon>
        <taxon>Pyrenomonadales</taxon>
        <taxon>Geminigeraceae</taxon>
        <taxon>Guillardia</taxon>
    </lineage>
</organism>
<evidence type="ECO:0000313" key="5">
    <source>
        <dbReference type="Proteomes" id="UP000011087"/>
    </source>
</evidence>
<evidence type="ECO:0000256" key="2">
    <source>
        <dbReference type="SAM" id="SignalP"/>
    </source>
</evidence>
<feature type="compositionally biased region" description="Polar residues" evidence="1">
    <location>
        <begin position="188"/>
        <end position="200"/>
    </location>
</feature>
<feature type="chain" id="PRO_5008771410" evidence="2">
    <location>
        <begin position="19"/>
        <end position="200"/>
    </location>
</feature>
<protein>
    <submittedName>
        <fullName evidence="3 4">Uncharacterized protein</fullName>
    </submittedName>
</protein>
<reference evidence="3 5" key="1">
    <citation type="journal article" date="2012" name="Nature">
        <title>Algal genomes reveal evolutionary mosaicism and the fate of nucleomorphs.</title>
        <authorList>
            <consortium name="DOE Joint Genome Institute"/>
            <person name="Curtis B.A."/>
            <person name="Tanifuji G."/>
            <person name="Burki F."/>
            <person name="Gruber A."/>
            <person name="Irimia M."/>
            <person name="Maruyama S."/>
            <person name="Arias M.C."/>
            <person name="Ball S.G."/>
            <person name="Gile G.H."/>
            <person name="Hirakawa Y."/>
            <person name="Hopkins J.F."/>
            <person name="Kuo A."/>
            <person name="Rensing S.A."/>
            <person name="Schmutz J."/>
            <person name="Symeonidi A."/>
            <person name="Elias M."/>
            <person name="Eveleigh R.J."/>
            <person name="Herman E.K."/>
            <person name="Klute M.J."/>
            <person name="Nakayama T."/>
            <person name="Obornik M."/>
            <person name="Reyes-Prieto A."/>
            <person name="Armbrust E.V."/>
            <person name="Aves S.J."/>
            <person name="Beiko R.G."/>
            <person name="Coutinho P."/>
            <person name="Dacks J.B."/>
            <person name="Durnford D.G."/>
            <person name="Fast N.M."/>
            <person name="Green B.R."/>
            <person name="Grisdale C.J."/>
            <person name="Hempel F."/>
            <person name="Henrissat B."/>
            <person name="Hoppner M.P."/>
            <person name="Ishida K."/>
            <person name="Kim E."/>
            <person name="Koreny L."/>
            <person name="Kroth P.G."/>
            <person name="Liu Y."/>
            <person name="Malik S.B."/>
            <person name="Maier U.G."/>
            <person name="McRose D."/>
            <person name="Mock T."/>
            <person name="Neilson J.A."/>
            <person name="Onodera N.T."/>
            <person name="Poole A.M."/>
            <person name="Pritham E.J."/>
            <person name="Richards T.A."/>
            <person name="Rocap G."/>
            <person name="Roy S.W."/>
            <person name="Sarai C."/>
            <person name="Schaack S."/>
            <person name="Shirato S."/>
            <person name="Slamovits C.H."/>
            <person name="Spencer D.F."/>
            <person name="Suzuki S."/>
            <person name="Worden A.Z."/>
            <person name="Zauner S."/>
            <person name="Barry K."/>
            <person name="Bell C."/>
            <person name="Bharti A.K."/>
            <person name="Crow J.A."/>
            <person name="Grimwood J."/>
            <person name="Kramer R."/>
            <person name="Lindquist E."/>
            <person name="Lucas S."/>
            <person name="Salamov A."/>
            <person name="McFadden G.I."/>
            <person name="Lane C.E."/>
            <person name="Keeling P.J."/>
            <person name="Gray M.W."/>
            <person name="Grigoriev I.V."/>
            <person name="Archibald J.M."/>
        </authorList>
    </citation>
    <scope>NUCLEOTIDE SEQUENCE</scope>
    <source>
        <strain evidence="3 5">CCMP2712</strain>
    </source>
</reference>
<keyword evidence="5" id="KW-1185">Reference proteome</keyword>